<evidence type="ECO:0000256" key="2">
    <source>
        <dbReference type="SAM" id="Phobius"/>
    </source>
</evidence>
<gene>
    <name evidence="5" type="ORF">B0F89_10556</name>
</gene>
<name>A0AB36ZWX5_9BACT</name>
<dbReference type="RefSeq" id="WP_104411886.1">
    <property type="nucleotide sequence ID" value="NZ_PTIW01000005.1"/>
</dbReference>
<dbReference type="EC" id="1.3.8.7" evidence="1"/>
<evidence type="ECO:0000313" key="5">
    <source>
        <dbReference type="EMBL" id="PPK62123.1"/>
    </source>
</evidence>
<proteinExistence type="predicted"/>
<dbReference type="GO" id="GO:0070991">
    <property type="term" value="F:medium-chain fatty acyl-CoA dehydrogenase activity"/>
    <property type="evidence" value="ECO:0007669"/>
    <property type="project" value="UniProtKB-EC"/>
</dbReference>
<dbReference type="EMBL" id="PTIW01000005">
    <property type="protein sequence ID" value="PPK62123.1"/>
    <property type="molecule type" value="Genomic_DNA"/>
</dbReference>
<feature type="transmembrane region" description="Helical" evidence="2">
    <location>
        <begin position="33"/>
        <end position="53"/>
    </location>
</feature>
<dbReference type="Pfam" id="PF09317">
    <property type="entry name" value="ACDH_C"/>
    <property type="match status" value="1"/>
</dbReference>
<dbReference type="InterPro" id="IPR009100">
    <property type="entry name" value="AcylCoA_DH/oxidase_NM_dom_sf"/>
</dbReference>
<dbReference type="GO" id="GO:0050660">
    <property type="term" value="F:flavin adenine dinucleotide binding"/>
    <property type="evidence" value="ECO:0007669"/>
    <property type="project" value="InterPro"/>
</dbReference>
<dbReference type="InterPro" id="IPR013786">
    <property type="entry name" value="AcylCoA_DH/ox_N"/>
</dbReference>
<dbReference type="Proteomes" id="UP000239861">
    <property type="component" value="Unassembled WGS sequence"/>
</dbReference>
<feature type="domain" description="Acyl-CoA dehydrogenase C-terminal bacterial-type" evidence="4">
    <location>
        <begin position="458"/>
        <end position="698"/>
    </location>
</feature>
<dbReference type="PANTHER" id="PTHR43884">
    <property type="entry name" value="ACYL-COA DEHYDROGENASE"/>
    <property type="match status" value="1"/>
</dbReference>
<evidence type="ECO:0000259" key="3">
    <source>
        <dbReference type="Pfam" id="PF02771"/>
    </source>
</evidence>
<comment type="caution">
    <text evidence="5">The sequence shown here is derived from an EMBL/GenBank/DDBJ whole genome shotgun (WGS) entry which is preliminary data.</text>
</comment>
<evidence type="ECO:0000259" key="4">
    <source>
        <dbReference type="Pfam" id="PF09317"/>
    </source>
</evidence>
<dbReference type="GO" id="GO:0033539">
    <property type="term" value="P:fatty acid beta-oxidation using acyl-CoA dehydrogenase"/>
    <property type="evidence" value="ECO:0007669"/>
    <property type="project" value="InterPro"/>
</dbReference>
<evidence type="ECO:0000313" key="6">
    <source>
        <dbReference type="Proteomes" id="UP000239861"/>
    </source>
</evidence>
<accession>A0AB36ZWX5</accession>
<keyword evidence="2" id="KW-0812">Transmembrane</keyword>
<dbReference type="Gene3D" id="1.10.540.10">
    <property type="entry name" value="Acyl-CoA dehydrogenase/oxidase, N-terminal domain"/>
    <property type="match status" value="1"/>
</dbReference>
<feature type="transmembrane region" description="Helical" evidence="2">
    <location>
        <begin position="6"/>
        <end position="26"/>
    </location>
</feature>
<dbReference type="Pfam" id="PF02771">
    <property type="entry name" value="Acyl-CoA_dh_N"/>
    <property type="match status" value="1"/>
</dbReference>
<evidence type="ECO:0000256" key="1">
    <source>
        <dbReference type="ARBA" id="ARBA00012033"/>
    </source>
</evidence>
<keyword evidence="2" id="KW-1133">Transmembrane helix</keyword>
<dbReference type="SUPFAM" id="SSF56645">
    <property type="entry name" value="Acyl-CoA dehydrogenase NM domain-like"/>
    <property type="match status" value="1"/>
</dbReference>
<dbReference type="AlphaFoldDB" id="A0AB36ZWX5"/>
<dbReference type="InterPro" id="IPR015396">
    <property type="entry name" value="FadE_C"/>
</dbReference>
<protein>
    <recommendedName>
        <fullName evidence="1">medium-chain acyl-CoA dehydrogenase</fullName>
        <ecNumber evidence="1">1.3.8.7</ecNumber>
    </recommendedName>
</protein>
<sequence length="702" mass="83024">MEILFFIIILMIFGFYSYPFVLWLLFIAIYSTIFFDVGVYFWIFFTLFTIFTLNRNFRQNFIIDIFLKYLKNNEIDFKIYNNIYYLNENSFSANSFNTDKTIKLIKEEKDFLDNQIEELFIFDNDKLSDEFLAFFKNKNFLDLSIPKQYGGLGFNFLSYLKVIEKIAFHSLSLKINEIIINSLNATTIILEYGTQKQKDYYLPKIAKKEDVIEFIFTKTNIKGEVFKDTNKSLKIKIEFNFEDYSISSMTTLVIIAFNLNDCEHLITENKNKNITFALINKQDIKNQNSSKYLIIDERDIIKSSSFNKDTNLFINSLIFNKKLSFLSLCVGQSKAISRVINSYTNLKNELGIRKKDSKEIEKKIVQNISFTYLLNNLKDNILSKNKNNSDIDFFNHIINFSISKNFKEIANNSIDILNNCKFKKIRKRVYAFIDYSNSLNRNNFEFEYILIKNKSIVIIDEILLEYISSSINVNIKSFIFFLTRGYFIKVDKGFKKYKKNLIWASTNFTALLKFSSLLNKKKTTLINEKLIDIFSWIDLLKLIIKEYENEPSSSYKFLVDYICQYGFYQIQKIKETIFQEIPTLKILLPFIRLNPYALKPNNKINTKIIKFINNGKNLDEICNSKAFLKDNKTILFQLEEALKLQDECKDLEERIIYAINHKTIKKGFFDEVIKEANKTGVITKKEEEKLLFAYEKRLNFFT</sequence>
<reference evidence="5 6" key="1">
    <citation type="submission" date="2018-02" db="EMBL/GenBank/DDBJ databases">
        <title>Subsurface microbial communities from deep shales in Ohio and West Virginia, USA.</title>
        <authorList>
            <person name="Wrighton K."/>
        </authorList>
    </citation>
    <scope>NUCLEOTIDE SEQUENCE [LARGE SCALE GENOMIC DNA]</scope>
    <source>
        <strain evidence="5 6">MARC-MIP3H16</strain>
    </source>
</reference>
<keyword evidence="2" id="KW-0472">Membrane</keyword>
<dbReference type="InterPro" id="IPR037069">
    <property type="entry name" value="AcylCoA_DH/ox_N_sf"/>
</dbReference>
<feature type="domain" description="Acyl-CoA dehydrogenase/oxidase N-terminal" evidence="3">
    <location>
        <begin position="107"/>
        <end position="209"/>
    </location>
</feature>
<dbReference type="PANTHER" id="PTHR43884:SF9">
    <property type="entry name" value="COMPLEX I ASSEMBLY FACTOR ACAD9, MITOCHONDRIAL"/>
    <property type="match status" value="1"/>
</dbReference>
<organism evidence="5 6">
    <name type="scientific">Malaciobacter marinus</name>
    <dbReference type="NCBI Taxonomy" id="505249"/>
    <lineage>
        <taxon>Bacteria</taxon>
        <taxon>Pseudomonadati</taxon>
        <taxon>Campylobacterota</taxon>
        <taxon>Epsilonproteobacteria</taxon>
        <taxon>Campylobacterales</taxon>
        <taxon>Arcobacteraceae</taxon>
        <taxon>Malaciobacter</taxon>
    </lineage>
</organism>